<name>A0A1Q8SQ11_9GAMM</name>
<dbReference type="EMBL" id="MSDO01000021">
    <property type="protein sequence ID" value="OLO03526.1"/>
    <property type="molecule type" value="Genomic_DNA"/>
</dbReference>
<dbReference type="AlphaFoldDB" id="A0A1Q8SQ11"/>
<evidence type="ECO:0000256" key="1">
    <source>
        <dbReference type="SAM" id="Phobius"/>
    </source>
</evidence>
<evidence type="ECO:0000313" key="2">
    <source>
        <dbReference type="EMBL" id="OLO03526.1"/>
    </source>
</evidence>
<dbReference type="OrthoDB" id="6182448at2"/>
<evidence type="ECO:0000313" key="3">
    <source>
        <dbReference type="Proteomes" id="UP000186878"/>
    </source>
</evidence>
<gene>
    <name evidence="2" type="ORF">BTW07_14390</name>
</gene>
<comment type="caution">
    <text evidence="2">The sequence shown here is derived from an EMBL/GenBank/DDBJ whole genome shotgun (WGS) entry which is preliminary data.</text>
</comment>
<dbReference type="Proteomes" id="UP000186878">
    <property type="component" value="Unassembled WGS sequence"/>
</dbReference>
<keyword evidence="1" id="KW-1133">Transmembrane helix</keyword>
<accession>A0A1Q8SQ11</accession>
<reference evidence="2 3" key="1">
    <citation type="submission" date="2016-12" db="EMBL/GenBank/DDBJ databases">
        <title>Draft genome sequences of strains Salinicola socius SMB35, Salinicola sp. MH3R3-1 and Chromohalobacter sp. SMB17 from the Verkhnekamsk potash mining region of Russia.</title>
        <authorList>
            <person name="Mavrodi D.V."/>
            <person name="Olsson B.E."/>
            <person name="Korsakova E.S."/>
            <person name="Pyankova A."/>
            <person name="Mavrodi O.V."/>
            <person name="Plotnikova E.G."/>
        </authorList>
    </citation>
    <scope>NUCLEOTIDE SEQUENCE [LARGE SCALE GENOMIC DNA]</scope>
    <source>
        <strain evidence="2 3">SMB35</strain>
    </source>
</reference>
<organism evidence="2 3">
    <name type="scientific">Salinicola socius</name>
    <dbReference type="NCBI Taxonomy" id="404433"/>
    <lineage>
        <taxon>Bacteria</taxon>
        <taxon>Pseudomonadati</taxon>
        <taxon>Pseudomonadota</taxon>
        <taxon>Gammaproteobacteria</taxon>
        <taxon>Oceanospirillales</taxon>
        <taxon>Halomonadaceae</taxon>
        <taxon>Salinicola</taxon>
    </lineage>
</organism>
<protein>
    <submittedName>
        <fullName evidence="2">Uncharacterized protein</fullName>
    </submittedName>
</protein>
<sequence length="201" mass="22366">MNSGISIALIIIVLLALAVGGVLASDLGWPLPVHALAPLGVYLLTLVLAGWLCVQLMVLVKGLKRQQQALIESQDAVRRQLEAAELSQLMGQFVQHAEALLDKESLDPNKRSVMRCLAIDALRGNSGRGDVNYTRLARLFEWLDAEAERHENDAHRLQLMLPTLMQYAEIAWQLCQIGESQKERLSRFLNHQPAQPSRDDG</sequence>
<keyword evidence="1" id="KW-0472">Membrane</keyword>
<keyword evidence="3" id="KW-1185">Reference proteome</keyword>
<dbReference type="RefSeq" id="WP_075570871.1">
    <property type="nucleotide sequence ID" value="NZ_MSDO01000021.1"/>
</dbReference>
<keyword evidence="1" id="KW-0812">Transmembrane</keyword>
<proteinExistence type="predicted"/>
<feature type="transmembrane region" description="Helical" evidence="1">
    <location>
        <begin position="40"/>
        <end position="60"/>
    </location>
</feature>